<dbReference type="InterPro" id="IPR050099">
    <property type="entry name" value="SIS_GmhA/DiaA_subfam"/>
</dbReference>
<dbReference type="CDD" id="cd05006">
    <property type="entry name" value="SIS_GmhA"/>
    <property type="match status" value="1"/>
</dbReference>
<dbReference type="PROSITE" id="PS51464">
    <property type="entry name" value="SIS"/>
    <property type="match status" value="1"/>
</dbReference>
<comment type="catalytic activity">
    <reaction evidence="1 10">
        <text>2 D-sedoheptulose 7-phosphate = D-glycero-alpha-D-manno-heptose 7-phosphate + D-glycero-beta-D-manno-heptose 7-phosphate</text>
        <dbReference type="Rhea" id="RHEA:27489"/>
        <dbReference type="ChEBI" id="CHEBI:57483"/>
        <dbReference type="ChEBI" id="CHEBI:60203"/>
        <dbReference type="ChEBI" id="CHEBI:60204"/>
        <dbReference type="EC" id="5.3.1.28"/>
    </reaction>
</comment>
<feature type="binding site" evidence="10">
    <location>
        <position position="172"/>
    </location>
    <ligand>
        <name>substrate</name>
    </ligand>
</feature>
<evidence type="ECO:0000256" key="5">
    <source>
        <dbReference type="ARBA" id="ARBA00022490"/>
    </source>
</evidence>
<dbReference type="GO" id="GO:0005975">
    <property type="term" value="P:carbohydrate metabolic process"/>
    <property type="evidence" value="ECO:0007669"/>
    <property type="project" value="UniProtKB-UniRule"/>
</dbReference>
<comment type="pathway">
    <text evidence="10">Carbohydrate biosynthesis; D-glycero-D-manno-heptose 7-phosphate biosynthesis; D-glycero-alpha-D-manno-heptose 7-phosphate and D-glycero-beta-D-manno-heptose 7-phosphate from sedoheptulose 7-phosphate: step 1/1.</text>
</comment>
<keyword evidence="7 10" id="KW-0862">Zinc</keyword>
<evidence type="ECO:0000256" key="10">
    <source>
        <dbReference type="HAMAP-Rule" id="MF_00067"/>
    </source>
</evidence>
<feature type="binding site" evidence="10">
    <location>
        <position position="65"/>
    </location>
    <ligand>
        <name>Zn(2+)</name>
        <dbReference type="ChEBI" id="CHEBI:29105"/>
    </ligand>
</feature>
<dbReference type="RefSeq" id="WP_158359335.1">
    <property type="nucleotide sequence ID" value="NZ_CP034879.1"/>
</dbReference>
<organism evidence="12 13">
    <name type="scientific">Buchnera aphidicola</name>
    <name type="common">Brachycaudus cardui</name>
    <dbReference type="NCBI Taxonomy" id="557993"/>
    <lineage>
        <taxon>Bacteria</taxon>
        <taxon>Pseudomonadati</taxon>
        <taxon>Pseudomonadota</taxon>
        <taxon>Gammaproteobacteria</taxon>
        <taxon>Enterobacterales</taxon>
        <taxon>Erwiniaceae</taxon>
        <taxon>Buchnera</taxon>
    </lineage>
</organism>
<evidence type="ECO:0000256" key="8">
    <source>
        <dbReference type="ARBA" id="ARBA00023235"/>
    </source>
</evidence>
<proteinExistence type="inferred from homology"/>
<evidence type="ECO:0000259" key="11">
    <source>
        <dbReference type="PROSITE" id="PS51464"/>
    </source>
</evidence>
<dbReference type="AlphaFoldDB" id="A0A4D6XS46"/>
<dbReference type="GO" id="GO:0008270">
    <property type="term" value="F:zinc ion binding"/>
    <property type="evidence" value="ECO:0007669"/>
    <property type="project" value="UniProtKB-UniRule"/>
</dbReference>
<gene>
    <name evidence="10" type="primary">gmhA</name>
    <name evidence="12" type="ORF">D9V67_01280</name>
</gene>
<comment type="similarity">
    <text evidence="4 10">Belongs to the SIS family. GmhA subfamily.</text>
</comment>
<dbReference type="Pfam" id="PF13580">
    <property type="entry name" value="SIS_2"/>
    <property type="match status" value="1"/>
</dbReference>
<dbReference type="GO" id="GO:0097367">
    <property type="term" value="F:carbohydrate derivative binding"/>
    <property type="evidence" value="ECO:0007669"/>
    <property type="project" value="InterPro"/>
</dbReference>
<dbReference type="InterPro" id="IPR004515">
    <property type="entry name" value="Phosphoheptose_Isoase"/>
</dbReference>
<dbReference type="InterPro" id="IPR046348">
    <property type="entry name" value="SIS_dom_sf"/>
</dbReference>
<protein>
    <recommendedName>
        <fullName evidence="10">Phosphoheptose isomerase</fullName>
        <ecNumber evidence="10">5.3.1.28</ecNumber>
    </recommendedName>
    <alternativeName>
        <fullName evidence="10">Sedoheptulose 7-phosphate isomerase</fullName>
    </alternativeName>
</protein>
<dbReference type="SUPFAM" id="SSF53697">
    <property type="entry name" value="SIS domain"/>
    <property type="match status" value="1"/>
</dbReference>
<dbReference type="GO" id="GO:0008968">
    <property type="term" value="F:D-sedoheptulose 7-phosphate isomerase activity"/>
    <property type="evidence" value="ECO:0007669"/>
    <property type="project" value="UniProtKB-UniRule"/>
</dbReference>
<keyword evidence="6 10" id="KW-0479">Metal-binding</keyword>
<comment type="cofactor">
    <cofactor evidence="10">
        <name>Zn(2+)</name>
        <dbReference type="ChEBI" id="CHEBI:29105"/>
    </cofactor>
    <text evidence="10">Binds 1 zinc ion per subunit.</text>
</comment>
<comment type="subcellular location">
    <subcellularLocation>
        <location evidence="3 10">Cytoplasm</location>
    </subcellularLocation>
</comment>
<evidence type="ECO:0000256" key="4">
    <source>
        <dbReference type="ARBA" id="ARBA00009894"/>
    </source>
</evidence>
<comment type="function">
    <text evidence="2 10">Catalyzes the isomerization of sedoheptulose 7-phosphate in D-glycero-D-manno-heptose 7-phosphate.</text>
</comment>
<dbReference type="GO" id="GO:2001061">
    <property type="term" value="P:D-glycero-D-manno-heptose 7-phosphate biosynthetic process"/>
    <property type="evidence" value="ECO:0007669"/>
    <property type="project" value="UniProtKB-UniPathway"/>
</dbReference>
<dbReference type="PANTHER" id="PTHR30390:SF7">
    <property type="entry name" value="PHOSPHOHEPTOSE ISOMERASE"/>
    <property type="match status" value="1"/>
</dbReference>
<dbReference type="InterPro" id="IPR035461">
    <property type="entry name" value="GmhA/DiaA"/>
</dbReference>
<dbReference type="PANTHER" id="PTHR30390">
    <property type="entry name" value="SEDOHEPTULOSE 7-PHOSPHATE ISOMERASE / DNAA INITIATOR-ASSOCIATING FACTOR FOR REPLICATION INITIATION"/>
    <property type="match status" value="1"/>
</dbReference>
<reference evidence="12 13" key="1">
    <citation type="submission" date="2018-12" db="EMBL/GenBank/DDBJ databases">
        <authorList>
            <person name="Chong R.A."/>
        </authorList>
    </citation>
    <scope>NUCLEOTIDE SEQUENCE [LARGE SCALE GENOMIC DNA]</scope>
    <source>
        <strain evidence="12 13">Bca</strain>
    </source>
</reference>
<dbReference type="EMBL" id="CP034879">
    <property type="protein sequence ID" value="QCI20392.1"/>
    <property type="molecule type" value="Genomic_DNA"/>
</dbReference>
<evidence type="ECO:0000256" key="9">
    <source>
        <dbReference type="ARBA" id="ARBA00023277"/>
    </source>
</evidence>
<feature type="binding site" evidence="10">
    <location>
        <position position="180"/>
    </location>
    <ligand>
        <name>Zn(2+)</name>
        <dbReference type="ChEBI" id="CHEBI:29105"/>
    </ligand>
</feature>
<dbReference type="NCBIfam" id="NF001628">
    <property type="entry name" value="PRK00414.1"/>
    <property type="match status" value="1"/>
</dbReference>
<feature type="binding site" evidence="10">
    <location>
        <position position="61"/>
    </location>
    <ligand>
        <name>Zn(2+)</name>
        <dbReference type="ChEBI" id="CHEBI:29105"/>
    </ligand>
</feature>
<sequence length="200" mass="22197">MYKKIIYSELNTASKILQTFLNDDIQINNIQKSAILISEAFKNGKKVISCGNGGSNCDAVHFAEELTSLYREKRCGYPAISISDTSYISAVGNDFGYDQVFSRYIESIGCSNDILLAISTSGNSVNIIKAIKTAQKKNIKVIVLTGNNGGKIQGMSDIEICIPYYGYSDRIQEMHIKIIHILILIIEKEMHKSSKNISLK</sequence>
<feature type="binding site" evidence="10">
    <location>
        <position position="124"/>
    </location>
    <ligand>
        <name>substrate</name>
    </ligand>
</feature>
<dbReference type="HAMAP" id="MF_00067">
    <property type="entry name" value="GmhA"/>
    <property type="match status" value="1"/>
</dbReference>
<feature type="binding site" evidence="10">
    <location>
        <begin position="119"/>
        <end position="121"/>
    </location>
    <ligand>
        <name>substrate</name>
    </ligand>
</feature>
<feature type="binding site" evidence="10">
    <location>
        <position position="65"/>
    </location>
    <ligand>
        <name>substrate</name>
    </ligand>
</feature>
<feature type="binding site" evidence="10">
    <location>
        <position position="172"/>
    </location>
    <ligand>
        <name>Zn(2+)</name>
        <dbReference type="ChEBI" id="CHEBI:29105"/>
    </ligand>
</feature>
<keyword evidence="5 10" id="KW-0963">Cytoplasm</keyword>
<feature type="binding site" evidence="10">
    <location>
        <begin position="93"/>
        <end position="94"/>
    </location>
    <ligand>
        <name>substrate</name>
    </ligand>
</feature>
<name>A0A4D6XS46_9GAMM</name>
<dbReference type="Proteomes" id="UP000298594">
    <property type="component" value="Chromosome"/>
</dbReference>
<reference evidence="12 13" key="2">
    <citation type="submission" date="2019-05" db="EMBL/GenBank/DDBJ databases">
        <title>Genome evolution of the obligate endosymbiont Buchnera aphidicola.</title>
        <authorList>
            <person name="Moran N.A."/>
        </authorList>
    </citation>
    <scope>NUCLEOTIDE SEQUENCE [LARGE SCALE GENOMIC DNA]</scope>
    <source>
        <strain evidence="12 13">Bca</strain>
    </source>
</reference>
<feature type="domain" description="SIS" evidence="11">
    <location>
        <begin position="37"/>
        <end position="196"/>
    </location>
</feature>
<evidence type="ECO:0000256" key="2">
    <source>
        <dbReference type="ARBA" id="ARBA00003172"/>
    </source>
</evidence>
<evidence type="ECO:0000256" key="1">
    <source>
        <dbReference type="ARBA" id="ARBA00000348"/>
    </source>
</evidence>
<evidence type="ECO:0000256" key="3">
    <source>
        <dbReference type="ARBA" id="ARBA00004496"/>
    </source>
</evidence>
<dbReference type="Gene3D" id="3.40.50.10490">
    <property type="entry name" value="Glucose-6-phosphate isomerase like protein, domain 1"/>
    <property type="match status" value="1"/>
</dbReference>
<dbReference type="EC" id="5.3.1.28" evidence="10"/>
<evidence type="ECO:0000256" key="7">
    <source>
        <dbReference type="ARBA" id="ARBA00022833"/>
    </source>
</evidence>
<evidence type="ECO:0000256" key="6">
    <source>
        <dbReference type="ARBA" id="ARBA00022723"/>
    </source>
</evidence>
<evidence type="ECO:0000313" key="12">
    <source>
        <dbReference type="EMBL" id="QCI20392.1"/>
    </source>
</evidence>
<comment type="miscellaneous">
    <text evidence="10">The reaction produces a racemic mixture of D-glycero-alpha-D-manno-heptose 7-phosphate and D-glycero-beta-D-manno-heptose 7-phosphate.</text>
</comment>
<dbReference type="NCBIfam" id="TIGR00441">
    <property type="entry name" value="gmhA"/>
    <property type="match status" value="1"/>
</dbReference>
<dbReference type="OrthoDB" id="9810929at2"/>
<accession>A0A4D6XS46</accession>
<keyword evidence="9 10" id="KW-0119">Carbohydrate metabolism</keyword>
<evidence type="ECO:0000313" key="13">
    <source>
        <dbReference type="Proteomes" id="UP000298594"/>
    </source>
</evidence>
<keyword evidence="8 10" id="KW-0413">Isomerase</keyword>
<dbReference type="GO" id="GO:0005737">
    <property type="term" value="C:cytoplasm"/>
    <property type="evidence" value="ECO:0007669"/>
    <property type="project" value="UniProtKB-SubCell"/>
</dbReference>
<dbReference type="UniPathway" id="UPA00041">
    <property type="reaction ID" value="UER00436"/>
</dbReference>
<comment type="subunit">
    <text evidence="10">Homotetramer.</text>
</comment>
<feature type="binding site" evidence="10">
    <location>
        <begin position="52"/>
        <end position="54"/>
    </location>
    <ligand>
        <name>substrate</name>
    </ligand>
</feature>
<dbReference type="InterPro" id="IPR001347">
    <property type="entry name" value="SIS_dom"/>
</dbReference>